<dbReference type="PANTHER" id="PTHR34128">
    <property type="entry name" value="CYTOCHROME C-TYPE BIOGENESIS PROTEIN CCME HOMOLOG, MITOCHONDRIAL"/>
    <property type="match status" value="1"/>
</dbReference>
<evidence type="ECO:0000256" key="1">
    <source>
        <dbReference type="ARBA" id="ARBA00004370"/>
    </source>
</evidence>
<evidence type="ECO:0000256" key="2">
    <source>
        <dbReference type="ARBA" id="ARBA00022723"/>
    </source>
</evidence>
<evidence type="ECO:0000313" key="4">
    <source>
        <dbReference type="Proteomes" id="UP001443914"/>
    </source>
</evidence>
<accession>A0AAW1H9R1</accession>
<name>A0AAW1H9R1_SAPOF</name>
<keyword evidence="2" id="KW-0479">Metal-binding</keyword>
<organism evidence="3 4">
    <name type="scientific">Saponaria officinalis</name>
    <name type="common">Common soapwort</name>
    <name type="synonym">Lychnis saponaria</name>
    <dbReference type="NCBI Taxonomy" id="3572"/>
    <lineage>
        <taxon>Eukaryota</taxon>
        <taxon>Viridiplantae</taxon>
        <taxon>Streptophyta</taxon>
        <taxon>Embryophyta</taxon>
        <taxon>Tracheophyta</taxon>
        <taxon>Spermatophyta</taxon>
        <taxon>Magnoliopsida</taxon>
        <taxon>eudicotyledons</taxon>
        <taxon>Gunneridae</taxon>
        <taxon>Pentapetalae</taxon>
        <taxon>Caryophyllales</taxon>
        <taxon>Caryophyllaceae</taxon>
        <taxon>Caryophylleae</taxon>
        <taxon>Saponaria</taxon>
    </lineage>
</organism>
<protein>
    <submittedName>
        <fullName evidence="3">Uncharacterized protein</fullName>
    </submittedName>
</protein>
<gene>
    <name evidence="3" type="ORF">RND81_12G125000</name>
</gene>
<dbReference type="GO" id="GO:0046872">
    <property type="term" value="F:metal ion binding"/>
    <property type="evidence" value="ECO:0007669"/>
    <property type="project" value="UniProtKB-KW"/>
</dbReference>
<comment type="caution">
    <text evidence="3">The sequence shown here is derived from an EMBL/GenBank/DDBJ whole genome shotgun (WGS) entry which is preliminary data.</text>
</comment>
<dbReference type="PANTHER" id="PTHR34128:SF2">
    <property type="entry name" value="CYTOCHROME C-TYPE BIOGENESIS PROTEIN CCME HOMOLOG, MITOCHONDRIAL"/>
    <property type="match status" value="1"/>
</dbReference>
<evidence type="ECO:0000313" key="3">
    <source>
        <dbReference type="EMBL" id="KAK9672789.1"/>
    </source>
</evidence>
<dbReference type="InterPro" id="IPR004329">
    <property type="entry name" value="CcmE"/>
</dbReference>
<dbReference type="GO" id="GO:0005886">
    <property type="term" value="C:plasma membrane"/>
    <property type="evidence" value="ECO:0007669"/>
    <property type="project" value="InterPro"/>
</dbReference>
<dbReference type="AlphaFoldDB" id="A0AAW1H9R1"/>
<dbReference type="GO" id="GO:0017004">
    <property type="term" value="P:cytochrome complex assembly"/>
    <property type="evidence" value="ECO:0007669"/>
    <property type="project" value="InterPro"/>
</dbReference>
<dbReference type="GO" id="GO:0020037">
    <property type="term" value="F:heme binding"/>
    <property type="evidence" value="ECO:0007669"/>
    <property type="project" value="InterPro"/>
</dbReference>
<proteinExistence type="predicted"/>
<dbReference type="EMBL" id="JBDFQZ010000012">
    <property type="protein sequence ID" value="KAK9672789.1"/>
    <property type="molecule type" value="Genomic_DNA"/>
</dbReference>
<dbReference type="GO" id="GO:0017003">
    <property type="term" value="P:protein-heme linkage"/>
    <property type="evidence" value="ECO:0007669"/>
    <property type="project" value="InterPro"/>
</dbReference>
<keyword evidence="4" id="KW-1185">Reference proteome</keyword>
<sequence length="92" mass="10778">MSAKSKEVTAKARSGDCYFSVTEVLAKHDEKYMPQEVRLLLRRARRSLTRRLRQPQKRRRPSLPEFVRNDISIVCFREHHSCGIEYALGCDV</sequence>
<dbReference type="Proteomes" id="UP001443914">
    <property type="component" value="Unassembled WGS sequence"/>
</dbReference>
<comment type="subcellular location">
    <subcellularLocation>
        <location evidence="1">Membrane</location>
    </subcellularLocation>
</comment>
<dbReference type="InterPro" id="IPR036127">
    <property type="entry name" value="CcmE-like_sf"/>
</dbReference>
<reference evidence="3" key="1">
    <citation type="submission" date="2024-03" db="EMBL/GenBank/DDBJ databases">
        <title>WGS assembly of Saponaria officinalis var. Norfolk2.</title>
        <authorList>
            <person name="Jenkins J."/>
            <person name="Shu S."/>
            <person name="Grimwood J."/>
            <person name="Barry K."/>
            <person name="Goodstein D."/>
            <person name="Schmutz J."/>
            <person name="Leebens-Mack J."/>
            <person name="Osbourn A."/>
        </authorList>
    </citation>
    <scope>NUCLEOTIDE SEQUENCE [LARGE SCALE GENOMIC DNA]</scope>
    <source>
        <strain evidence="3">JIC</strain>
    </source>
</reference>
<dbReference type="SUPFAM" id="SSF82093">
    <property type="entry name" value="Heme chaperone CcmE"/>
    <property type="match status" value="1"/>
</dbReference>